<evidence type="ECO:0000259" key="8">
    <source>
        <dbReference type="PROSITE" id="PS50846"/>
    </source>
</evidence>
<evidence type="ECO:0000256" key="2">
    <source>
        <dbReference type="ARBA" id="ARBA00022723"/>
    </source>
</evidence>
<accession>A0A8B8LV65</accession>
<reference evidence="9" key="1">
    <citation type="journal article" date="2019" name="Toxins">
        <title>Detection of Abrin-Like and Prepropulchellin-Like Toxin Genes and Transcripts Using Whole Genome Sequencing and Full-Length Transcript Sequencing of Abrus precatorius.</title>
        <authorList>
            <person name="Hovde B.T."/>
            <person name="Daligault H.E."/>
            <person name="Hanschen E.R."/>
            <person name="Kunde Y.A."/>
            <person name="Johnson M.B."/>
            <person name="Starkenburg S.R."/>
            <person name="Johnson S.L."/>
        </authorList>
    </citation>
    <scope>NUCLEOTIDE SEQUENCE [LARGE SCALE GENOMIC DNA]</scope>
</reference>
<dbReference type="RefSeq" id="XP_027359403.1">
    <property type="nucleotide sequence ID" value="XM_027503602.1"/>
</dbReference>
<dbReference type="KEGG" id="aprc:113868049"/>
<dbReference type="InterPro" id="IPR036163">
    <property type="entry name" value="HMA_dom_sf"/>
</dbReference>
<dbReference type="PANTHER" id="PTHR45868:SF14">
    <property type="entry name" value="OS08G0205500 PROTEIN"/>
    <property type="match status" value="1"/>
</dbReference>
<evidence type="ECO:0000256" key="4">
    <source>
        <dbReference type="ARBA" id="ARBA00023289"/>
    </source>
</evidence>
<name>A0A8B8LV65_ABRPR</name>
<comment type="similarity">
    <text evidence="5">Belongs to the HIPP family.</text>
</comment>
<evidence type="ECO:0000256" key="3">
    <source>
        <dbReference type="ARBA" id="ARBA00023288"/>
    </source>
</evidence>
<feature type="coiled-coil region" evidence="6">
    <location>
        <begin position="68"/>
        <end position="95"/>
    </location>
</feature>
<evidence type="ECO:0000313" key="9">
    <source>
        <dbReference type="Proteomes" id="UP000694853"/>
    </source>
</evidence>
<gene>
    <name evidence="10" type="primary">LOC113868049</name>
</gene>
<dbReference type="AlphaFoldDB" id="A0A8B8LV65"/>
<evidence type="ECO:0000313" key="10">
    <source>
        <dbReference type="RefSeq" id="XP_027359403.1"/>
    </source>
</evidence>
<evidence type="ECO:0000256" key="1">
    <source>
        <dbReference type="ARBA" id="ARBA00022481"/>
    </source>
</evidence>
<keyword evidence="1" id="KW-0488">Methylation</keyword>
<keyword evidence="9" id="KW-1185">Reference proteome</keyword>
<dbReference type="PROSITE" id="PS50846">
    <property type="entry name" value="HMA_2"/>
    <property type="match status" value="1"/>
</dbReference>
<keyword evidence="6" id="KW-0175">Coiled coil</keyword>
<dbReference type="Gene3D" id="3.30.70.100">
    <property type="match status" value="1"/>
</dbReference>
<dbReference type="CDD" id="cd00371">
    <property type="entry name" value="HMA"/>
    <property type="match status" value="1"/>
</dbReference>
<dbReference type="SUPFAM" id="SSF55008">
    <property type="entry name" value="HMA, heavy metal-associated domain"/>
    <property type="match status" value="1"/>
</dbReference>
<evidence type="ECO:0000256" key="6">
    <source>
        <dbReference type="SAM" id="Coils"/>
    </source>
</evidence>
<feature type="compositionally biased region" description="Basic and acidic residues" evidence="7">
    <location>
        <begin position="112"/>
        <end position="126"/>
    </location>
</feature>
<dbReference type="PANTHER" id="PTHR45868">
    <property type="entry name" value="HEAVY METAL-ASSOCIATED ISOPRENYLATED PLANT PROTEIN 33-RELATED"/>
    <property type="match status" value="1"/>
</dbReference>
<feature type="domain" description="HMA" evidence="8">
    <location>
        <begin position="7"/>
        <end position="71"/>
    </location>
</feature>
<organism evidence="9 10">
    <name type="scientific">Abrus precatorius</name>
    <name type="common">Indian licorice</name>
    <name type="synonym">Glycine abrus</name>
    <dbReference type="NCBI Taxonomy" id="3816"/>
    <lineage>
        <taxon>Eukaryota</taxon>
        <taxon>Viridiplantae</taxon>
        <taxon>Streptophyta</taxon>
        <taxon>Embryophyta</taxon>
        <taxon>Tracheophyta</taxon>
        <taxon>Spermatophyta</taxon>
        <taxon>Magnoliopsida</taxon>
        <taxon>eudicotyledons</taxon>
        <taxon>Gunneridae</taxon>
        <taxon>Pentapetalae</taxon>
        <taxon>rosids</taxon>
        <taxon>fabids</taxon>
        <taxon>Fabales</taxon>
        <taxon>Fabaceae</taxon>
        <taxon>Papilionoideae</taxon>
        <taxon>50 kb inversion clade</taxon>
        <taxon>NPAAA clade</taxon>
        <taxon>indigoferoid/millettioid clade</taxon>
        <taxon>Abreae</taxon>
        <taxon>Abrus</taxon>
    </lineage>
</organism>
<evidence type="ECO:0000256" key="5">
    <source>
        <dbReference type="ARBA" id="ARBA00024045"/>
    </source>
</evidence>
<protein>
    <submittedName>
        <fullName evidence="10">Heavy metal-associated isoprenylated plant protein 33-like</fullName>
    </submittedName>
</protein>
<sequence length="237" mass="27158">MAKEVDFKNIELKVSANCCEGCKRKVKKALRNTEGVLNIYIDPLQPKITVLGNVNPHILIKKLLKVGKRAELCSYEKVEAEKEEEKEKQDTVCEQQKHPHGCDIKIEKIKDVTKGGKRKSSEEDNKMTSNTPNPQEMKKDPFLPPHQEVNFMVHPSMHPYSNIKNHPQYCYIVQPSPVAIPYYAIPSYSAPPLPQAKASVEEYYHFDMPRFQPPFLRPTVQVGDYFSDENTMGCHVM</sequence>
<feature type="region of interest" description="Disordered" evidence="7">
    <location>
        <begin position="112"/>
        <end position="143"/>
    </location>
</feature>
<dbReference type="InterPro" id="IPR006121">
    <property type="entry name" value="HMA_dom"/>
</dbReference>
<dbReference type="GeneID" id="113868049"/>
<evidence type="ECO:0000256" key="7">
    <source>
        <dbReference type="SAM" id="MobiDB-lite"/>
    </source>
</evidence>
<keyword evidence="4" id="KW-0636">Prenylation</keyword>
<dbReference type="Proteomes" id="UP000694853">
    <property type="component" value="Unplaced"/>
</dbReference>
<dbReference type="GO" id="GO:0046872">
    <property type="term" value="F:metal ion binding"/>
    <property type="evidence" value="ECO:0007669"/>
    <property type="project" value="UniProtKB-KW"/>
</dbReference>
<proteinExistence type="inferred from homology"/>
<dbReference type="Pfam" id="PF00403">
    <property type="entry name" value="HMA"/>
    <property type="match status" value="1"/>
</dbReference>
<keyword evidence="3" id="KW-0449">Lipoprotein</keyword>
<dbReference type="OrthoDB" id="689350at2759"/>
<keyword evidence="2" id="KW-0479">Metal-binding</keyword>
<reference evidence="10" key="2">
    <citation type="submission" date="2025-08" db="UniProtKB">
        <authorList>
            <consortium name="RefSeq"/>
        </authorList>
    </citation>
    <scope>IDENTIFICATION</scope>
    <source>
        <tissue evidence="10">Young leaves</tissue>
    </source>
</reference>